<dbReference type="PROSITE" id="PS51832">
    <property type="entry name" value="HD_GYP"/>
    <property type="match status" value="1"/>
</dbReference>
<accession>A0A0W8FR72</accession>
<dbReference type="Gene3D" id="1.10.3210.10">
    <property type="entry name" value="Hypothetical protein af1432"/>
    <property type="match status" value="1"/>
</dbReference>
<dbReference type="Gene3D" id="3.30.450.20">
    <property type="entry name" value="PAS domain"/>
    <property type="match status" value="4"/>
</dbReference>
<evidence type="ECO:0000259" key="2">
    <source>
        <dbReference type="PROSITE" id="PS50112"/>
    </source>
</evidence>
<feature type="domain" description="PAS" evidence="2">
    <location>
        <begin position="431"/>
        <end position="502"/>
    </location>
</feature>
<feature type="domain" description="PAC" evidence="3">
    <location>
        <begin position="126"/>
        <end position="176"/>
    </location>
</feature>
<feature type="domain" description="PAS" evidence="2">
    <location>
        <begin position="64"/>
        <end position="119"/>
    </location>
</feature>
<dbReference type="SUPFAM" id="SSF55785">
    <property type="entry name" value="PYP-like sensor domain (PAS domain)"/>
    <property type="match status" value="4"/>
</dbReference>
<organism evidence="5">
    <name type="scientific">hydrocarbon metagenome</name>
    <dbReference type="NCBI Taxonomy" id="938273"/>
    <lineage>
        <taxon>unclassified sequences</taxon>
        <taxon>metagenomes</taxon>
        <taxon>ecological metagenomes</taxon>
    </lineage>
</organism>
<evidence type="ECO:0000259" key="3">
    <source>
        <dbReference type="PROSITE" id="PS50113"/>
    </source>
</evidence>
<dbReference type="SMART" id="SM00086">
    <property type="entry name" value="PAC"/>
    <property type="match status" value="4"/>
</dbReference>
<dbReference type="PROSITE" id="PS50112">
    <property type="entry name" value="PAS"/>
    <property type="match status" value="4"/>
</dbReference>
<dbReference type="PROSITE" id="PS50113">
    <property type="entry name" value="PAC"/>
    <property type="match status" value="3"/>
</dbReference>
<dbReference type="SMART" id="SM00091">
    <property type="entry name" value="PAS"/>
    <property type="match status" value="4"/>
</dbReference>
<dbReference type="InterPro" id="IPR013767">
    <property type="entry name" value="PAS_fold"/>
</dbReference>
<dbReference type="GO" id="GO:0006355">
    <property type="term" value="P:regulation of DNA-templated transcription"/>
    <property type="evidence" value="ECO:0007669"/>
    <property type="project" value="InterPro"/>
</dbReference>
<dbReference type="InterPro" id="IPR000700">
    <property type="entry name" value="PAS-assoc_C"/>
</dbReference>
<dbReference type="InterPro" id="IPR001610">
    <property type="entry name" value="PAC"/>
</dbReference>
<feature type="domain" description="PAC" evidence="3">
    <location>
        <begin position="251"/>
        <end position="303"/>
    </location>
</feature>
<gene>
    <name evidence="5" type="ORF">ASZ90_006814</name>
</gene>
<dbReference type="InterPro" id="IPR035965">
    <property type="entry name" value="PAS-like_dom_sf"/>
</dbReference>
<feature type="domain" description="PAC" evidence="3">
    <location>
        <begin position="376"/>
        <end position="430"/>
    </location>
</feature>
<dbReference type="InterPro" id="IPR000014">
    <property type="entry name" value="PAS"/>
</dbReference>
<dbReference type="InterPro" id="IPR037522">
    <property type="entry name" value="HD_GYP_dom"/>
</dbReference>
<dbReference type="Pfam" id="PF08447">
    <property type="entry name" value="PAS_3"/>
    <property type="match status" value="1"/>
</dbReference>
<evidence type="ECO:0000313" key="5">
    <source>
        <dbReference type="EMBL" id="KUG23372.1"/>
    </source>
</evidence>
<dbReference type="PANTHER" id="PTHR43155:SF2">
    <property type="entry name" value="CYCLIC DI-GMP PHOSPHODIESTERASE PA4108"/>
    <property type="match status" value="1"/>
</dbReference>
<reference evidence="5" key="1">
    <citation type="journal article" date="2015" name="Proc. Natl. Acad. Sci. U.S.A.">
        <title>Networks of energetic and metabolic interactions define dynamics in microbial communities.</title>
        <authorList>
            <person name="Embree M."/>
            <person name="Liu J.K."/>
            <person name="Al-Bassam M.M."/>
            <person name="Zengler K."/>
        </authorList>
    </citation>
    <scope>NUCLEOTIDE SEQUENCE</scope>
</reference>
<dbReference type="NCBIfam" id="TIGR00229">
    <property type="entry name" value="sensory_box"/>
    <property type="match status" value="4"/>
</dbReference>
<dbReference type="CDD" id="cd00130">
    <property type="entry name" value="PAS"/>
    <property type="match status" value="4"/>
</dbReference>
<dbReference type="Pfam" id="PF13487">
    <property type="entry name" value="HD_5"/>
    <property type="match status" value="1"/>
</dbReference>
<dbReference type="InterPro" id="IPR013655">
    <property type="entry name" value="PAS_fold_3"/>
</dbReference>
<evidence type="ECO:0000256" key="1">
    <source>
        <dbReference type="SAM" id="MobiDB-lite"/>
    </source>
</evidence>
<name>A0A0W8FR72_9ZZZZ</name>
<dbReference type="SUPFAM" id="SSF109604">
    <property type="entry name" value="HD-domain/PDEase-like"/>
    <property type="match status" value="1"/>
</dbReference>
<proteinExistence type="predicted"/>
<dbReference type="SMART" id="SM00471">
    <property type="entry name" value="HDc"/>
    <property type="match status" value="1"/>
</dbReference>
<feature type="region of interest" description="Disordered" evidence="1">
    <location>
        <begin position="1"/>
        <end position="22"/>
    </location>
</feature>
<dbReference type="CDD" id="cd00077">
    <property type="entry name" value="HDc"/>
    <property type="match status" value="1"/>
</dbReference>
<dbReference type="EMBL" id="LNQE01000909">
    <property type="protein sequence ID" value="KUG23372.1"/>
    <property type="molecule type" value="Genomic_DNA"/>
</dbReference>
<evidence type="ECO:0000259" key="4">
    <source>
        <dbReference type="PROSITE" id="PS51832"/>
    </source>
</evidence>
<dbReference type="InterPro" id="IPR003607">
    <property type="entry name" value="HD/PDEase_dom"/>
</dbReference>
<protein>
    <submittedName>
        <fullName evidence="5">Response regulator/sensory box/hdig domain protein</fullName>
    </submittedName>
</protein>
<sequence>MKAIKTANKNTQSKKTTISHKSSVIKKKKSQKVLISKNKNIKKNNAHEMEDWLQNSNLLFKLNPSSIVLMNLPGREIIDINDTSLKTFGFSRKEVIGKTSDELNIFIQQDKREQVVKKLMKQGYIENCEMKLRRKDGKILEGIFSAETIKHHGKMYLVAIITDITSRKLAEEAQRENEYKYRTILETTEEGYYEIDLAGNFTFFNDSVCRLLGYSRKELMGMNNRQYMDKETARKVFQTFNKVYRTGESTKEFDWQITRKDGTKRYIEQSALLEKDSSGKPVGFRGIIRDITERRKTEELLKQSEAQYRLLADHMKDQVWLMDLNLKVTYVSPSVEKLLGYTTEEIIKLPLNKILTKKSLQLATDTFWKELDNPSHNALLELEGRCKDGRHIWIEASFGFILDQNGKPISILGEGREITKRKQIEASLQKSEENFRHSLDDSPLGVRISTAEGETIYANKAVLDMYGYDSIDEFKKIPIQERYTPESYTQFLARKEKRMLGEFGPSEYEISIVRKNGEIRHLHVFRKEIFWNGQKQSQVIYEDITLRRQAEEKLNYILGNLRKSIRTTIQVLGTASEARDPYTAGHQKRVADLARTIATEMGLPQDSIEAIRMAGAIHDIGKISIPSEILCKPTKLTDLEYSLVKAHTQYSYEIMKDVESPWPLADIVYQHHERINGSGYPQGLKGENILIEARILAVADVVEAMASYRPYRPSLGVKSALTEIEDNAGILYDRKVVEICLRLFRENRFKLE</sequence>
<feature type="domain" description="PAS" evidence="2">
    <location>
        <begin position="304"/>
        <end position="347"/>
    </location>
</feature>
<dbReference type="AlphaFoldDB" id="A0A0W8FR72"/>
<dbReference type="PANTHER" id="PTHR43155">
    <property type="entry name" value="CYCLIC DI-GMP PHOSPHODIESTERASE PA4108-RELATED"/>
    <property type="match status" value="1"/>
</dbReference>
<comment type="caution">
    <text evidence="5">The sequence shown here is derived from an EMBL/GenBank/DDBJ whole genome shotgun (WGS) entry which is preliminary data.</text>
</comment>
<dbReference type="Pfam" id="PF00989">
    <property type="entry name" value="PAS"/>
    <property type="match status" value="1"/>
</dbReference>
<feature type="domain" description="PAS" evidence="2">
    <location>
        <begin position="177"/>
        <end position="247"/>
    </location>
</feature>
<dbReference type="Pfam" id="PF13426">
    <property type="entry name" value="PAS_9"/>
    <property type="match status" value="2"/>
</dbReference>
<feature type="compositionally biased region" description="Low complexity" evidence="1">
    <location>
        <begin position="11"/>
        <end position="22"/>
    </location>
</feature>
<feature type="domain" description="HD-GYP" evidence="4">
    <location>
        <begin position="561"/>
        <end position="752"/>
    </location>
</feature>